<keyword evidence="8" id="KW-0460">Magnesium</keyword>
<sequence>MRVITKKKALMAVLALSLILMIMNLSAFSKSKTGGRAGVVVATINMYNSNKLWRERLERIAQLIVENNIDIIGLQEVRTIEKEGGLNQLTELMSKLPTDYSYVYEKFMVVGDPNQGGAVVEEGLAIVSKYKINSVRKLHQISKTKNWNNRLCLNGLVDLGFSVLDFYVTHQAIDPVDQCQKMGEVLTFTNHNAMLNQVLLGDFNTYYDFPYPMDLMTSNDGLSFHHNKFQNKNCNQECQKAKFDQCVSILDNKHSNKRPFVDAWEHLKNDEPGHTFTNYKDQDMSRPDRILFRGGVEQDFIAQDIQVIGDTPLPGHGDVYISDHRMVVLQLTIML</sequence>
<keyword evidence="5" id="KW-0479">Metal-binding</keyword>
<dbReference type="SUPFAM" id="SSF56219">
    <property type="entry name" value="DNase I-like"/>
    <property type="match status" value="1"/>
</dbReference>
<comment type="subcellular location">
    <subcellularLocation>
        <location evidence="3">Nucleus</location>
        <location evidence="3">PML body</location>
    </subcellularLocation>
</comment>
<evidence type="ECO:0000259" key="11">
    <source>
        <dbReference type="Pfam" id="PF03372"/>
    </source>
</evidence>
<dbReference type="EMBL" id="JAOPGA020000768">
    <property type="protein sequence ID" value="KAL0481501.1"/>
    <property type="molecule type" value="Genomic_DNA"/>
</dbReference>
<evidence type="ECO:0000313" key="12">
    <source>
        <dbReference type="EMBL" id="KAL0481501.1"/>
    </source>
</evidence>
<keyword evidence="6" id="KW-0227">DNA damage</keyword>
<evidence type="ECO:0000256" key="4">
    <source>
        <dbReference type="ARBA" id="ARBA00022722"/>
    </source>
</evidence>
<reference evidence="12 13" key="1">
    <citation type="submission" date="2024-03" db="EMBL/GenBank/DDBJ databases">
        <title>The Acrasis kona genome and developmental transcriptomes reveal deep origins of eukaryotic multicellular pathways.</title>
        <authorList>
            <person name="Sheikh S."/>
            <person name="Fu C.-J."/>
            <person name="Brown M.W."/>
            <person name="Baldauf S.L."/>
        </authorList>
    </citation>
    <scope>NUCLEOTIDE SEQUENCE [LARGE SCALE GENOMIC DNA]</scope>
    <source>
        <strain evidence="12 13">ATCC MYA-3509</strain>
    </source>
</reference>
<keyword evidence="9" id="KW-0234">DNA repair</keyword>
<dbReference type="GO" id="GO:0005737">
    <property type="term" value="C:cytoplasm"/>
    <property type="evidence" value="ECO:0007669"/>
    <property type="project" value="TreeGrafter"/>
</dbReference>
<keyword evidence="4" id="KW-0540">Nuclease</keyword>
<dbReference type="Pfam" id="PF03372">
    <property type="entry name" value="Exo_endo_phos"/>
    <property type="match status" value="1"/>
</dbReference>
<evidence type="ECO:0000256" key="1">
    <source>
        <dbReference type="ARBA" id="ARBA00001936"/>
    </source>
</evidence>
<evidence type="ECO:0000256" key="5">
    <source>
        <dbReference type="ARBA" id="ARBA00022723"/>
    </source>
</evidence>
<dbReference type="GO" id="GO:0004518">
    <property type="term" value="F:nuclease activity"/>
    <property type="evidence" value="ECO:0007669"/>
    <property type="project" value="UniProtKB-KW"/>
</dbReference>
<name>A0AAW2YX39_9EUKA</name>
<dbReference type="PANTHER" id="PTHR15822">
    <property type="entry name" value="TRAF AND TNF RECEPTOR-ASSOCIATED PROTEIN"/>
    <property type="match status" value="1"/>
</dbReference>
<comment type="caution">
    <text evidence="12">The sequence shown here is derived from an EMBL/GenBank/DDBJ whole genome shotgun (WGS) entry which is preliminary data.</text>
</comment>
<dbReference type="GO" id="GO:0006302">
    <property type="term" value="P:double-strand break repair"/>
    <property type="evidence" value="ECO:0007669"/>
    <property type="project" value="TreeGrafter"/>
</dbReference>
<evidence type="ECO:0000256" key="3">
    <source>
        <dbReference type="ARBA" id="ARBA00004322"/>
    </source>
</evidence>
<feature type="domain" description="Endonuclease/exonuclease/phosphatase" evidence="11">
    <location>
        <begin position="43"/>
        <end position="324"/>
    </location>
</feature>
<comment type="cofactor">
    <cofactor evidence="1">
        <name>Mn(2+)</name>
        <dbReference type="ChEBI" id="CHEBI:29035"/>
    </cofactor>
</comment>
<evidence type="ECO:0000256" key="8">
    <source>
        <dbReference type="ARBA" id="ARBA00022842"/>
    </source>
</evidence>
<keyword evidence="13" id="KW-1185">Reference proteome</keyword>
<accession>A0AAW2YX39</accession>
<keyword evidence="10" id="KW-0539">Nucleus</keyword>
<dbReference type="PANTHER" id="PTHR15822:SF4">
    <property type="entry name" value="TYROSYL-DNA PHOSPHODIESTERASE 2"/>
    <property type="match status" value="1"/>
</dbReference>
<evidence type="ECO:0000256" key="9">
    <source>
        <dbReference type="ARBA" id="ARBA00023204"/>
    </source>
</evidence>
<dbReference type="GO" id="GO:0046872">
    <property type="term" value="F:metal ion binding"/>
    <property type="evidence" value="ECO:0007669"/>
    <property type="project" value="UniProtKB-KW"/>
</dbReference>
<gene>
    <name evidence="12" type="ORF">AKO1_011274</name>
</gene>
<dbReference type="InterPro" id="IPR036691">
    <property type="entry name" value="Endo/exonu/phosph_ase_sf"/>
</dbReference>
<organism evidence="12 13">
    <name type="scientific">Acrasis kona</name>
    <dbReference type="NCBI Taxonomy" id="1008807"/>
    <lineage>
        <taxon>Eukaryota</taxon>
        <taxon>Discoba</taxon>
        <taxon>Heterolobosea</taxon>
        <taxon>Tetramitia</taxon>
        <taxon>Eutetramitia</taxon>
        <taxon>Acrasidae</taxon>
        <taxon>Acrasis</taxon>
    </lineage>
</organism>
<dbReference type="InterPro" id="IPR005135">
    <property type="entry name" value="Endo/exonuclease/phosphatase"/>
</dbReference>
<dbReference type="GO" id="GO:0070260">
    <property type="term" value="F:5'-tyrosyl-DNA phosphodiesterase activity"/>
    <property type="evidence" value="ECO:0007669"/>
    <property type="project" value="TreeGrafter"/>
</dbReference>
<evidence type="ECO:0000313" key="13">
    <source>
        <dbReference type="Proteomes" id="UP001431209"/>
    </source>
</evidence>
<evidence type="ECO:0000256" key="10">
    <source>
        <dbReference type="ARBA" id="ARBA00023242"/>
    </source>
</evidence>
<proteinExistence type="predicted"/>
<keyword evidence="7" id="KW-0378">Hydrolase</keyword>
<evidence type="ECO:0000256" key="7">
    <source>
        <dbReference type="ARBA" id="ARBA00022801"/>
    </source>
</evidence>
<dbReference type="InterPro" id="IPR051547">
    <property type="entry name" value="TDP2-like"/>
</dbReference>
<dbReference type="AlphaFoldDB" id="A0AAW2YX39"/>
<dbReference type="Gene3D" id="3.60.10.10">
    <property type="entry name" value="Endonuclease/exonuclease/phosphatase"/>
    <property type="match status" value="1"/>
</dbReference>
<comment type="cofactor">
    <cofactor evidence="2">
        <name>Mg(2+)</name>
        <dbReference type="ChEBI" id="CHEBI:18420"/>
    </cofactor>
</comment>
<protein>
    <submittedName>
        <fullName evidence="12">Diguanylate cyclase</fullName>
    </submittedName>
</protein>
<dbReference type="GO" id="GO:0003697">
    <property type="term" value="F:single-stranded DNA binding"/>
    <property type="evidence" value="ECO:0007669"/>
    <property type="project" value="TreeGrafter"/>
</dbReference>
<dbReference type="Proteomes" id="UP001431209">
    <property type="component" value="Unassembled WGS sequence"/>
</dbReference>
<evidence type="ECO:0000256" key="6">
    <source>
        <dbReference type="ARBA" id="ARBA00022763"/>
    </source>
</evidence>
<evidence type="ECO:0000256" key="2">
    <source>
        <dbReference type="ARBA" id="ARBA00001946"/>
    </source>
</evidence>